<organism evidence="4 5">
    <name type="scientific">Pseudomonas vanderleydeniana</name>
    <dbReference type="NCBI Taxonomy" id="2745495"/>
    <lineage>
        <taxon>Bacteria</taxon>
        <taxon>Pseudomonadati</taxon>
        <taxon>Pseudomonadota</taxon>
        <taxon>Gammaproteobacteria</taxon>
        <taxon>Pseudomonadales</taxon>
        <taxon>Pseudomonadaceae</taxon>
        <taxon>Pseudomonas</taxon>
    </lineage>
</organism>
<evidence type="ECO:0000256" key="3">
    <source>
        <dbReference type="SAM" id="Phobius"/>
    </source>
</evidence>
<feature type="transmembrane region" description="Helical" evidence="3">
    <location>
        <begin position="12"/>
        <end position="32"/>
    </location>
</feature>
<feature type="region of interest" description="Disordered" evidence="2">
    <location>
        <begin position="86"/>
        <end position="127"/>
    </location>
</feature>
<dbReference type="EMBL" id="CP077093">
    <property type="protein sequence ID" value="QXI28098.1"/>
    <property type="molecule type" value="Genomic_DNA"/>
</dbReference>
<sequence length="127" mass="14362">MAFPTAPGRRRGFTLIELLVVMAIIATLMTLVMPQYFRQHTKAQETVLRHNLVSIRQALDHYREDKGKYPDALDELVSGRYLREVPRDPLTGRSDTWQLQHDEDSGIGDVHSGAPGRGVDGTDYGNW</sequence>
<dbReference type="GO" id="GO:0015627">
    <property type="term" value="C:type II protein secretion system complex"/>
    <property type="evidence" value="ECO:0007669"/>
    <property type="project" value="InterPro"/>
</dbReference>
<evidence type="ECO:0000313" key="5">
    <source>
        <dbReference type="Proteomes" id="UP000634530"/>
    </source>
</evidence>
<keyword evidence="3" id="KW-1133">Transmembrane helix</keyword>
<dbReference type="GO" id="GO:0015628">
    <property type="term" value="P:protein secretion by the type II secretion system"/>
    <property type="evidence" value="ECO:0007669"/>
    <property type="project" value="InterPro"/>
</dbReference>
<dbReference type="PRINTS" id="PR00813">
    <property type="entry name" value="BCTERIALGSPG"/>
</dbReference>
<evidence type="ECO:0000313" key="4">
    <source>
        <dbReference type="EMBL" id="QXI28098.1"/>
    </source>
</evidence>
<dbReference type="KEGG" id="pvw:HU752_030165"/>
<dbReference type="Gene3D" id="3.30.700.10">
    <property type="entry name" value="Glycoprotein, Type 4 Pilin"/>
    <property type="match status" value="1"/>
</dbReference>
<evidence type="ECO:0000256" key="2">
    <source>
        <dbReference type="SAM" id="MobiDB-lite"/>
    </source>
</evidence>
<dbReference type="Proteomes" id="UP000634530">
    <property type="component" value="Chromosome"/>
</dbReference>
<dbReference type="RefSeq" id="WP_186684439.1">
    <property type="nucleotide sequence ID" value="NZ_CP077093.1"/>
</dbReference>
<dbReference type="PANTHER" id="PTHR30093:SF47">
    <property type="entry name" value="TYPE IV PILUS NON-CORE MINOR PILIN PILE"/>
    <property type="match status" value="1"/>
</dbReference>
<reference evidence="4 5" key="1">
    <citation type="journal article" date="2020" name="Microorganisms">
        <title>Reliable Identification of Environmental Pseudomonas Isolates Using the rpoD Gene.</title>
        <authorList>
            <consortium name="The Broad Institute Genome Sequencing Platform"/>
            <person name="Girard L."/>
            <person name="Lood C."/>
            <person name="Rokni-Zadeh H."/>
            <person name="van Noort V."/>
            <person name="Lavigne R."/>
            <person name="De Mot R."/>
        </authorList>
    </citation>
    <scope>NUCLEOTIDE SEQUENCE [LARGE SCALE GENOMIC DNA]</scope>
    <source>
        <strain evidence="4 5">RW8P3</strain>
    </source>
</reference>
<keyword evidence="1" id="KW-0488">Methylation</keyword>
<reference evidence="4 5" key="2">
    <citation type="journal article" date="2021" name="Microorganisms">
        <title>The Ever-Expanding Pseudomonas Genus: Description of 43 New Species and Partition of the Pseudomonas putida Group.</title>
        <authorList>
            <person name="Girard L."/>
            <person name="Lood C."/>
            <person name="Hofte M."/>
            <person name="Vandamme P."/>
            <person name="Rokni-Zadeh H."/>
            <person name="van Noort V."/>
            <person name="Lavigne R."/>
            <person name="De Mot R."/>
        </authorList>
    </citation>
    <scope>NUCLEOTIDE SEQUENCE [LARGE SCALE GENOMIC DNA]</scope>
    <source>
        <strain evidence="4 5">RW8P3</strain>
    </source>
</reference>
<protein>
    <submittedName>
        <fullName evidence="4">Type II secretion system GspH family protein</fullName>
    </submittedName>
</protein>
<dbReference type="InterPro" id="IPR045584">
    <property type="entry name" value="Pilin-like"/>
</dbReference>
<dbReference type="AlphaFoldDB" id="A0A9E6PKE2"/>
<dbReference type="PANTHER" id="PTHR30093">
    <property type="entry name" value="GENERAL SECRETION PATHWAY PROTEIN G"/>
    <property type="match status" value="1"/>
</dbReference>
<dbReference type="InterPro" id="IPR012902">
    <property type="entry name" value="N_methyl_site"/>
</dbReference>
<proteinExistence type="predicted"/>
<accession>A0A9E6PKE2</accession>
<dbReference type="NCBIfam" id="TIGR02532">
    <property type="entry name" value="IV_pilin_GFxxxE"/>
    <property type="match status" value="1"/>
</dbReference>
<keyword evidence="3" id="KW-0472">Membrane</keyword>
<dbReference type="Pfam" id="PF07963">
    <property type="entry name" value="N_methyl"/>
    <property type="match status" value="1"/>
</dbReference>
<gene>
    <name evidence="4" type="ORF">HU752_030165</name>
</gene>
<dbReference type="InterPro" id="IPR000983">
    <property type="entry name" value="Bac_GSPG_pilin"/>
</dbReference>
<dbReference type="PROSITE" id="PS00409">
    <property type="entry name" value="PROKAR_NTER_METHYL"/>
    <property type="match status" value="1"/>
</dbReference>
<keyword evidence="3" id="KW-0812">Transmembrane</keyword>
<dbReference type="SUPFAM" id="SSF54523">
    <property type="entry name" value="Pili subunits"/>
    <property type="match status" value="1"/>
</dbReference>
<evidence type="ECO:0000256" key="1">
    <source>
        <dbReference type="ARBA" id="ARBA00022481"/>
    </source>
</evidence>
<keyword evidence="5" id="KW-1185">Reference proteome</keyword>
<name>A0A9E6PKE2_9PSED</name>